<dbReference type="RefSeq" id="WP_316982514.1">
    <property type="nucleotide sequence ID" value="NZ_CP136521.1"/>
</dbReference>
<name>A0AA97HQK4_9FLAO</name>
<dbReference type="PANTHER" id="PTHR43762:SF1">
    <property type="entry name" value="D-ARABINONO-1,4-LACTONE OXIDASE"/>
    <property type="match status" value="1"/>
</dbReference>
<evidence type="ECO:0000259" key="2">
    <source>
        <dbReference type="Pfam" id="PF01565"/>
    </source>
</evidence>
<evidence type="ECO:0000313" key="3">
    <source>
        <dbReference type="EMBL" id="WOD42823.1"/>
    </source>
</evidence>
<dbReference type="Proteomes" id="UP001302486">
    <property type="component" value="Chromosome"/>
</dbReference>
<sequence length="534" mass="60430">MATTRTHALKKWDTLHNNGPFPLKTLYVTELEGDGNIPDKIDRYNDAATEIQRLIKETNADNQGFRAYGSAWSMNHIAHHKDRMHYNGFMNIHVPMVAEHLHTNTRFDASNLFLFECGTIIKRVSEVLSAHGKSLKTTGASNGQTIAGCISTGVHGSALQVGAVQDYVVGLNLIIGPNENDIVYLERHTDPALNDNFAKRISKRIIRNDKLFNAALVGLGSFGFIHGIVIEAEPRFLLKRYVKRINKSTALQLADTLDFKNSSFKIPEETDAQGFGLTPYHYKVFINQYSNEPNYVVELMYKKPYVADYKDPFPIIKQSLYRDLIHLFTKMAEHFPKSIPWLVKRLRKTILPKVDEELTGTLPEIFWDAPYQGPAFACSVGVDHKNSSKALKLLADLTNNEGPIPGIFAMRFVKQTQATLGFTKFPVTCMLEIDGVLWNKTRKIMSLTEFSRRIIEVLKENDIPFTIHWGKNSDWAFPDLVNLMFDAAKINEWKACRSALLSDDMAELFSNKFLKTIGLADKELTINEDLIASL</sequence>
<evidence type="ECO:0000256" key="1">
    <source>
        <dbReference type="SAM" id="Phobius"/>
    </source>
</evidence>
<keyword evidence="1" id="KW-0472">Membrane</keyword>
<evidence type="ECO:0000313" key="4">
    <source>
        <dbReference type="Proteomes" id="UP001302486"/>
    </source>
</evidence>
<keyword evidence="1" id="KW-1133">Transmembrane helix</keyword>
<gene>
    <name evidence="3" type="ORF">RNZ46_12570</name>
</gene>
<dbReference type="InterPro" id="IPR036318">
    <property type="entry name" value="FAD-bd_PCMH-like_sf"/>
</dbReference>
<dbReference type="GO" id="GO:0016899">
    <property type="term" value="F:oxidoreductase activity, acting on the CH-OH group of donors, oxygen as acceptor"/>
    <property type="evidence" value="ECO:0007669"/>
    <property type="project" value="InterPro"/>
</dbReference>
<dbReference type="InterPro" id="IPR010031">
    <property type="entry name" value="FAD_lactone_oxidase-like"/>
</dbReference>
<keyword evidence="4" id="KW-1185">Reference proteome</keyword>
<accession>A0AA97HQK4</accession>
<organism evidence="3 4">
    <name type="scientific">Hwangdonia lutea</name>
    <dbReference type="NCBI Taxonomy" id="3075823"/>
    <lineage>
        <taxon>Bacteria</taxon>
        <taxon>Pseudomonadati</taxon>
        <taxon>Bacteroidota</taxon>
        <taxon>Flavobacteriia</taxon>
        <taxon>Flavobacteriales</taxon>
        <taxon>Flavobacteriaceae</taxon>
        <taxon>Hwangdonia</taxon>
    </lineage>
</organism>
<feature type="transmembrane region" description="Helical" evidence="1">
    <location>
        <begin position="211"/>
        <end position="230"/>
    </location>
</feature>
<dbReference type="Pfam" id="PF01565">
    <property type="entry name" value="FAD_binding_4"/>
    <property type="match status" value="1"/>
</dbReference>
<protein>
    <submittedName>
        <fullName evidence="3">FAD-linked oxidase</fullName>
    </submittedName>
</protein>
<dbReference type="AlphaFoldDB" id="A0AA97HQK4"/>
<proteinExistence type="predicted"/>
<dbReference type="KEGG" id="hws:RNZ46_12570"/>
<dbReference type="InterPro" id="IPR006094">
    <property type="entry name" value="Oxid_FAD_bind_N"/>
</dbReference>
<feature type="domain" description="FAD linked oxidase N-terminal" evidence="2">
    <location>
        <begin position="50"/>
        <end position="174"/>
    </location>
</feature>
<dbReference type="EMBL" id="CP136521">
    <property type="protein sequence ID" value="WOD42823.1"/>
    <property type="molecule type" value="Genomic_DNA"/>
</dbReference>
<dbReference type="PANTHER" id="PTHR43762">
    <property type="entry name" value="L-GULONOLACTONE OXIDASE"/>
    <property type="match status" value="1"/>
</dbReference>
<dbReference type="SUPFAM" id="SSF56176">
    <property type="entry name" value="FAD-binding/transporter-associated domain-like"/>
    <property type="match status" value="1"/>
</dbReference>
<dbReference type="InterPro" id="IPR016169">
    <property type="entry name" value="FAD-bd_PCMH_sub2"/>
</dbReference>
<dbReference type="GO" id="GO:0050660">
    <property type="term" value="F:flavin adenine dinucleotide binding"/>
    <property type="evidence" value="ECO:0007669"/>
    <property type="project" value="InterPro"/>
</dbReference>
<dbReference type="Gene3D" id="3.30.465.10">
    <property type="match status" value="1"/>
</dbReference>
<keyword evidence="1" id="KW-0812">Transmembrane</keyword>
<reference evidence="4" key="1">
    <citation type="submission" date="2024-06" db="EMBL/GenBank/DDBJ databases">
        <title>Hwangdonia haimaensis gen. nov., sp. nov., a member of the family Flavobacteriaceae isolated from the haima cold seep.</title>
        <authorList>
            <person name="Li J."/>
        </authorList>
    </citation>
    <scope>NUCLEOTIDE SEQUENCE [LARGE SCALE GENOMIC DNA]</scope>
    <source>
        <strain evidence="4">SCSIO 19198</strain>
    </source>
</reference>